<feature type="domain" description="F-box" evidence="2">
    <location>
        <begin position="92"/>
        <end position="140"/>
    </location>
</feature>
<dbReference type="Pfam" id="PF00646">
    <property type="entry name" value="F-box"/>
    <property type="match status" value="1"/>
</dbReference>
<dbReference type="SUPFAM" id="SSF81383">
    <property type="entry name" value="F-box domain"/>
    <property type="match status" value="1"/>
</dbReference>
<dbReference type="EnsemblPlants" id="OPUNC07G17080.1">
    <property type="protein sequence ID" value="OPUNC07G17080.1"/>
    <property type="gene ID" value="OPUNC07G17080"/>
</dbReference>
<organism evidence="3">
    <name type="scientific">Oryza punctata</name>
    <name type="common">Red rice</name>
    <dbReference type="NCBI Taxonomy" id="4537"/>
    <lineage>
        <taxon>Eukaryota</taxon>
        <taxon>Viridiplantae</taxon>
        <taxon>Streptophyta</taxon>
        <taxon>Embryophyta</taxon>
        <taxon>Tracheophyta</taxon>
        <taxon>Spermatophyta</taxon>
        <taxon>Magnoliopsida</taxon>
        <taxon>Liliopsida</taxon>
        <taxon>Poales</taxon>
        <taxon>Poaceae</taxon>
        <taxon>BOP clade</taxon>
        <taxon>Oryzoideae</taxon>
        <taxon>Oryzeae</taxon>
        <taxon>Oryzinae</taxon>
        <taxon>Oryza</taxon>
    </lineage>
</organism>
<dbReference type="HOGENOM" id="CLU_1216451_0_0_1"/>
<reference evidence="3" key="1">
    <citation type="submission" date="2015-04" db="UniProtKB">
        <authorList>
            <consortium name="EnsemblPlants"/>
        </authorList>
    </citation>
    <scope>IDENTIFICATION</scope>
</reference>
<dbReference type="PANTHER" id="PTHR35545">
    <property type="entry name" value="F-BOX DOMAIN-CONTAINING PROTEIN"/>
    <property type="match status" value="1"/>
</dbReference>
<evidence type="ECO:0000313" key="3">
    <source>
        <dbReference type="EnsemblPlants" id="OPUNC07G17080.1"/>
    </source>
</evidence>
<dbReference type="Gramene" id="OPUNC07G17080.1">
    <property type="protein sequence ID" value="OPUNC07G17080.1"/>
    <property type="gene ID" value="OPUNC07G17080"/>
</dbReference>
<accession>A0A0E0LM20</accession>
<feature type="region of interest" description="Disordered" evidence="1">
    <location>
        <begin position="46"/>
        <end position="70"/>
    </location>
</feature>
<proteinExistence type="predicted"/>
<dbReference type="STRING" id="4537.A0A0E0LM20"/>
<dbReference type="Proteomes" id="UP000026962">
    <property type="component" value="Chromosome 7"/>
</dbReference>
<dbReference type="Gene3D" id="1.20.1280.50">
    <property type="match status" value="1"/>
</dbReference>
<dbReference type="PANTHER" id="PTHR35545:SF26">
    <property type="entry name" value="F-BOX DOMAIN-CONTAINING PROTEIN"/>
    <property type="match status" value="1"/>
</dbReference>
<name>A0A0E0LM20_ORYPU</name>
<dbReference type="InterPro" id="IPR036047">
    <property type="entry name" value="F-box-like_dom_sf"/>
</dbReference>
<reference evidence="3" key="2">
    <citation type="submission" date="2018-05" db="EMBL/GenBank/DDBJ databases">
        <title>OpunRS2 (Oryza punctata Reference Sequence Version 2).</title>
        <authorList>
            <person name="Zhang J."/>
            <person name="Kudrna D."/>
            <person name="Lee S."/>
            <person name="Talag J."/>
            <person name="Welchert J."/>
            <person name="Wing R.A."/>
        </authorList>
    </citation>
    <scope>NUCLEOTIDE SEQUENCE [LARGE SCALE GENOMIC DNA]</scope>
</reference>
<evidence type="ECO:0000313" key="4">
    <source>
        <dbReference type="Proteomes" id="UP000026962"/>
    </source>
</evidence>
<evidence type="ECO:0000259" key="2">
    <source>
        <dbReference type="PROSITE" id="PS50181"/>
    </source>
</evidence>
<sequence>MGVIRIDRVWGEETGAKLVWTLVTLPLPIVRCALYPPEIDLRSVPSPDPVPSVRKQMALPQSKRKRQGGAIRTARARKRARGCNAQYGGTCQDRISELPDHLLATILSHLDTRSSAATSVLSQRWKHIWKSVPTLRFSQDDALPPRKMQSFLRAHKYIFFKAIIVPMVTTGATTLLKLVDRYETHIFSNSLTGFIRKSINSDMNSTKFSSLVLCCTIFREYARGAFFH</sequence>
<keyword evidence="4" id="KW-1185">Reference proteome</keyword>
<dbReference type="InterPro" id="IPR053781">
    <property type="entry name" value="F-box_AtFBL13-like"/>
</dbReference>
<dbReference type="SMART" id="SM00256">
    <property type="entry name" value="FBOX"/>
    <property type="match status" value="1"/>
</dbReference>
<dbReference type="PROSITE" id="PS50181">
    <property type="entry name" value="FBOX"/>
    <property type="match status" value="1"/>
</dbReference>
<dbReference type="AlphaFoldDB" id="A0A0E0LM20"/>
<protein>
    <recommendedName>
        <fullName evidence="2">F-box domain-containing protein</fullName>
    </recommendedName>
</protein>
<evidence type="ECO:0000256" key="1">
    <source>
        <dbReference type="SAM" id="MobiDB-lite"/>
    </source>
</evidence>
<dbReference type="InterPro" id="IPR001810">
    <property type="entry name" value="F-box_dom"/>
</dbReference>
<dbReference type="CDD" id="cd22160">
    <property type="entry name" value="F-box_AtFBL13-like"/>
    <property type="match status" value="1"/>
</dbReference>